<comment type="similarity">
    <text evidence="1">Belongs to the short-chain dehydrogenases/reductases (SDR) family.</text>
</comment>
<evidence type="ECO:0000256" key="2">
    <source>
        <dbReference type="ARBA" id="ARBA00023002"/>
    </source>
</evidence>
<dbReference type="CDD" id="cd05233">
    <property type="entry name" value="SDR_c"/>
    <property type="match status" value="1"/>
</dbReference>
<accession>A0ABT4UWW2</accession>
<dbReference type="RefSeq" id="WP_270948746.1">
    <property type="nucleotide sequence ID" value="NZ_JAQGLA010000013.1"/>
</dbReference>
<reference evidence="3 4" key="1">
    <citation type="submission" date="2022-11" db="EMBL/GenBank/DDBJ databases">
        <title>Draft genome sequence of Saccharopolyspora sp. WRP15-2 isolated from rhizosphere soils of wild rice in Thailand.</title>
        <authorList>
            <person name="Duangmal K."/>
            <person name="Kammanee S."/>
            <person name="Muangham S."/>
        </authorList>
    </citation>
    <scope>NUCLEOTIDE SEQUENCE [LARGE SCALE GENOMIC DNA]</scope>
    <source>
        <strain evidence="3 4">WRP15-2</strain>
    </source>
</reference>
<keyword evidence="2" id="KW-0560">Oxidoreductase</keyword>
<evidence type="ECO:0000313" key="4">
    <source>
        <dbReference type="Proteomes" id="UP001210380"/>
    </source>
</evidence>
<dbReference type="InterPro" id="IPR036291">
    <property type="entry name" value="NAD(P)-bd_dom_sf"/>
</dbReference>
<dbReference type="InterPro" id="IPR002347">
    <property type="entry name" value="SDR_fam"/>
</dbReference>
<protein>
    <submittedName>
        <fullName evidence="3">SDR family NAD(P)-dependent oxidoreductase</fullName>
    </submittedName>
</protein>
<evidence type="ECO:0000256" key="1">
    <source>
        <dbReference type="ARBA" id="ARBA00006484"/>
    </source>
</evidence>
<proteinExistence type="inferred from homology"/>
<dbReference type="PANTHER" id="PTHR43477:SF1">
    <property type="entry name" value="DIHYDROANTICAPSIN 7-DEHYDROGENASE"/>
    <property type="match status" value="1"/>
</dbReference>
<dbReference type="PRINTS" id="PR00081">
    <property type="entry name" value="GDHRDH"/>
</dbReference>
<dbReference type="InterPro" id="IPR051122">
    <property type="entry name" value="SDR_DHRS6-like"/>
</dbReference>
<sequence>MFDDPHDAVAAPNVPHDRLFRLDGKRYAVLGGAAGIGEHVARTLASRGAKLLLVDVDEQALDRLAGELDADRFVADVSSEDGARSLAEFAAGAPLHGYVDVIGQMQRKPLPAFTLAEWEKDFRVNLTHAFLAAQHLAPMLARPDSSIVYVSSINGTRAGSYAAGYGPAKAALEGWVRQLADEYGPEGIRVNAVAPGLFLSPRFLAGAHARTMIEQFSGKTMLRRLGQPYEVAATIAFLLTPAAGYITGATIPIDGGARAVDATGLDLLSR</sequence>
<comment type="caution">
    <text evidence="3">The sequence shown here is derived from an EMBL/GenBank/DDBJ whole genome shotgun (WGS) entry which is preliminary data.</text>
</comment>
<dbReference type="EMBL" id="JAQGLA010000013">
    <property type="protein sequence ID" value="MDA3626164.1"/>
    <property type="molecule type" value="Genomic_DNA"/>
</dbReference>
<dbReference type="Gene3D" id="3.40.50.720">
    <property type="entry name" value="NAD(P)-binding Rossmann-like Domain"/>
    <property type="match status" value="1"/>
</dbReference>
<keyword evidence="4" id="KW-1185">Reference proteome</keyword>
<name>A0ABT4UWW2_9PSEU</name>
<dbReference type="Pfam" id="PF13561">
    <property type="entry name" value="adh_short_C2"/>
    <property type="match status" value="1"/>
</dbReference>
<organism evidence="3 4">
    <name type="scientific">Saccharopolyspora oryzae</name>
    <dbReference type="NCBI Taxonomy" id="2997343"/>
    <lineage>
        <taxon>Bacteria</taxon>
        <taxon>Bacillati</taxon>
        <taxon>Actinomycetota</taxon>
        <taxon>Actinomycetes</taxon>
        <taxon>Pseudonocardiales</taxon>
        <taxon>Pseudonocardiaceae</taxon>
        <taxon>Saccharopolyspora</taxon>
    </lineage>
</organism>
<evidence type="ECO:0000313" key="3">
    <source>
        <dbReference type="EMBL" id="MDA3626164.1"/>
    </source>
</evidence>
<gene>
    <name evidence="3" type="ORF">OU415_12015</name>
</gene>
<dbReference type="Proteomes" id="UP001210380">
    <property type="component" value="Unassembled WGS sequence"/>
</dbReference>
<dbReference type="SUPFAM" id="SSF51735">
    <property type="entry name" value="NAD(P)-binding Rossmann-fold domains"/>
    <property type="match status" value="1"/>
</dbReference>
<dbReference type="PANTHER" id="PTHR43477">
    <property type="entry name" value="DIHYDROANTICAPSIN 7-DEHYDROGENASE"/>
    <property type="match status" value="1"/>
</dbReference>